<evidence type="ECO:0000256" key="1">
    <source>
        <dbReference type="SAM" id="MobiDB-lite"/>
    </source>
</evidence>
<dbReference type="KEGG" id="pfaa:MM59RIKEN_10000"/>
<dbReference type="EMBL" id="AP023420">
    <property type="protein sequence ID" value="BCK83681.1"/>
    <property type="molecule type" value="Genomic_DNA"/>
</dbReference>
<sequence length="53" mass="6102">MSTNKGGNPNISDATNKKQERKNAAQLKRNTYNSNYMKTLCKYSKDNVYANRK</sequence>
<dbReference type="Proteomes" id="UP000679848">
    <property type="component" value="Chromosome"/>
</dbReference>
<gene>
    <name evidence="2" type="ORF">MM59RIKEN_10000</name>
</gene>
<keyword evidence="3" id="KW-1185">Reference proteome</keyword>
<accession>A0A810QDE1</accession>
<dbReference type="AlphaFoldDB" id="A0A810QDE1"/>
<feature type="region of interest" description="Disordered" evidence="1">
    <location>
        <begin position="1"/>
        <end position="31"/>
    </location>
</feature>
<protein>
    <submittedName>
        <fullName evidence="2">Uncharacterized protein</fullName>
    </submittedName>
</protein>
<organism evidence="2 3">
    <name type="scientific">Pusillibacter faecalis</name>
    <dbReference type="NCBI Taxonomy" id="2714358"/>
    <lineage>
        <taxon>Bacteria</taxon>
        <taxon>Bacillati</taxon>
        <taxon>Bacillota</taxon>
        <taxon>Clostridia</taxon>
        <taxon>Eubacteriales</taxon>
        <taxon>Oscillospiraceae</taxon>
        <taxon>Pusillibacter</taxon>
    </lineage>
</organism>
<proteinExistence type="predicted"/>
<evidence type="ECO:0000313" key="3">
    <source>
        <dbReference type="Proteomes" id="UP000679848"/>
    </source>
</evidence>
<evidence type="ECO:0000313" key="2">
    <source>
        <dbReference type="EMBL" id="BCK83681.1"/>
    </source>
</evidence>
<feature type="compositionally biased region" description="Polar residues" evidence="1">
    <location>
        <begin position="1"/>
        <end position="14"/>
    </location>
</feature>
<name>A0A810QDE1_9FIRM</name>
<reference evidence="2" key="1">
    <citation type="submission" date="2020-09" db="EMBL/GenBank/DDBJ databases">
        <title>New species isolated from human feces.</title>
        <authorList>
            <person name="Kitahara M."/>
            <person name="Shigeno Y."/>
            <person name="Shime M."/>
            <person name="Matsumoto Y."/>
            <person name="Nakamura S."/>
            <person name="Motooka D."/>
            <person name="Fukuoka S."/>
            <person name="Nishikawa H."/>
            <person name="Benno Y."/>
        </authorList>
    </citation>
    <scope>NUCLEOTIDE SEQUENCE</scope>
    <source>
        <strain evidence="2">MM59</strain>
    </source>
</reference>